<evidence type="ECO:0000313" key="2">
    <source>
        <dbReference type="Proteomes" id="UP000270678"/>
    </source>
</evidence>
<keyword evidence="2" id="KW-1185">Reference proteome</keyword>
<gene>
    <name evidence="1" type="ORF">EI981_12655</name>
</gene>
<reference evidence="2" key="1">
    <citation type="submission" date="2018-12" db="EMBL/GenBank/DDBJ databases">
        <title>Complete genome sequence of Paenibacillus sp. MBLB1234.</title>
        <authorList>
            <person name="Nam Y.-D."/>
            <person name="Kang J."/>
            <person name="Chung W.-H."/>
            <person name="Park Y.S."/>
        </authorList>
    </citation>
    <scope>NUCLEOTIDE SEQUENCE [LARGE SCALE GENOMIC DNA]</scope>
    <source>
        <strain evidence="2">MBLB1234</strain>
    </source>
</reference>
<dbReference type="KEGG" id="plut:EI981_12655"/>
<name>A0A3Q9I903_9BACL</name>
<sequence>MQENLSNEESALIMQSVQHFLLKLRGELEDPSDKEFLNHQIKVAQSVFEKVLDLRLSDDGTTISSVGEIPVKDMAFKANYTYHGRDKNTRTGSIVVQVSHKAYVKQAVKDQLHKDRGWEPGWIFVGTIQPVDNNETK</sequence>
<dbReference type="AlphaFoldDB" id="A0A3Q9I903"/>
<dbReference type="OrthoDB" id="2670055at2"/>
<proteinExistence type="predicted"/>
<dbReference type="Proteomes" id="UP000270678">
    <property type="component" value="Chromosome"/>
</dbReference>
<evidence type="ECO:0000313" key="1">
    <source>
        <dbReference type="EMBL" id="AZS15228.1"/>
    </source>
</evidence>
<dbReference type="EMBL" id="CP034346">
    <property type="protein sequence ID" value="AZS15228.1"/>
    <property type="molecule type" value="Genomic_DNA"/>
</dbReference>
<protein>
    <submittedName>
        <fullName evidence="1">Uncharacterized protein</fullName>
    </submittedName>
</protein>
<dbReference type="RefSeq" id="WP_126998636.1">
    <property type="nucleotide sequence ID" value="NZ_CP034346.1"/>
</dbReference>
<accession>A0A3Q9I903</accession>
<organism evidence="1 2">
    <name type="scientific">Paenibacillus lutimineralis</name>
    <dbReference type="NCBI Taxonomy" id="2707005"/>
    <lineage>
        <taxon>Bacteria</taxon>
        <taxon>Bacillati</taxon>
        <taxon>Bacillota</taxon>
        <taxon>Bacilli</taxon>
        <taxon>Bacillales</taxon>
        <taxon>Paenibacillaceae</taxon>
        <taxon>Paenibacillus</taxon>
    </lineage>
</organism>